<accession>A0A0D3J7K7</accession>
<dbReference type="Proteomes" id="UP000013827">
    <property type="component" value="Unassembled WGS sequence"/>
</dbReference>
<dbReference type="InterPro" id="IPR050490">
    <property type="entry name" value="Bact_solute-bd_prot1"/>
</dbReference>
<evidence type="ECO:0000313" key="2">
    <source>
        <dbReference type="EnsemblProtists" id="EOD19492"/>
    </source>
</evidence>
<feature type="chain" id="PRO_5044291349" description="PBP domain-containing protein" evidence="1">
    <location>
        <begin position="21"/>
        <end position="367"/>
    </location>
</feature>
<dbReference type="AlphaFoldDB" id="A0A0D3J7K7"/>
<name>A0A0D3J7K7_EMIH1</name>
<dbReference type="STRING" id="2903.R1CB04"/>
<proteinExistence type="predicted"/>
<dbReference type="KEGG" id="ehx:EMIHUDRAFT_436066"/>
<dbReference type="SUPFAM" id="SSF53850">
    <property type="entry name" value="Periplasmic binding protein-like II"/>
    <property type="match status" value="1"/>
</dbReference>
<reference evidence="2" key="2">
    <citation type="submission" date="2024-10" db="UniProtKB">
        <authorList>
            <consortium name="EnsemblProtists"/>
        </authorList>
    </citation>
    <scope>IDENTIFICATION</scope>
</reference>
<dbReference type="EnsemblProtists" id="EOD19492">
    <property type="protein sequence ID" value="EOD19492"/>
    <property type="gene ID" value="EMIHUDRAFT_436066"/>
</dbReference>
<reference evidence="3" key="1">
    <citation type="journal article" date="2013" name="Nature">
        <title>Pan genome of the phytoplankton Emiliania underpins its global distribution.</title>
        <authorList>
            <person name="Read B.A."/>
            <person name="Kegel J."/>
            <person name="Klute M.J."/>
            <person name="Kuo A."/>
            <person name="Lefebvre S.C."/>
            <person name="Maumus F."/>
            <person name="Mayer C."/>
            <person name="Miller J."/>
            <person name="Monier A."/>
            <person name="Salamov A."/>
            <person name="Young J."/>
            <person name="Aguilar M."/>
            <person name="Claverie J.M."/>
            <person name="Frickenhaus S."/>
            <person name="Gonzalez K."/>
            <person name="Herman E.K."/>
            <person name="Lin Y.C."/>
            <person name="Napier J."/>
            <person name="Ogata H."/>
            <person name="Sarno A.F."/>
            <person name="Shmutz J."/>
            <person name="Schroeder D."/>
            <person name="de Vargas C."/>
            <person name="Verret F."/>
            <person name="von Dassow P."/>
            <person name="Valentin K."/>
            <person name="Van de Peer Y."/>
            <person name="Wheeler G."/>
            <person name="Dacks J.B."/>
            <person name="Delwiche C.F."/>
            <person name="Dyhrman S.T."/>
            <person name="Glockner G."/>
            <person name="John U."/>
            <person name="Richards T."/>
            <person name="Worden A.Z."/>
            <person name="Zhang X."/>
            <person name="Grigoriev I.V."/>
            <person name="Allen A.E."/>
            <person name="Bidle K."/>
            <person name="Borodovsky M."/>
            <person name="Bowler C."/>
            <person name="Brownlee C."/>
            <person name="Cock J.M."/>
            <person name="Elias M."/>
            <person name="Gladyshev V.N."/>
            <person name="Groth M."/>
            <person name="Guda C."/>
            <person name="Hadaegh A."/>
            <person name="Iglesias-Rodriguez M.D."/>
            <person name="Jenkins J."/>
            <person name="Jones B.M."/>
            <person name="Lawson T."/>
            <person name="Leese F."/>
            <person name="Lindquist E."/>
            <person name="Lobanov A."/>
            <person name="Lomsadze A."/>
            <person name="Malik S.B."/>
            <person name="Marsh M.E."/>
            <person name="Mackinder L."/>
            <person name="Mock T."/>
            <person name="Mueller-Roeber B."/>
            <person name="Pagarete A."/>
            <person name="Parker M."/>
            <person name="Probert I."/>
            <person name="Quesneville H."/>
            <person name="Raines C."/>
            <person name="Rensing S.A."/>
            <person name="Riano-Pachon D.M."/>
            <person name="Richier S."/>
            <person name="Rokitta S."/>
            <person name="Shiraiwa Y."/>
            <person name="Soanes D.M."/>
            <person name="van der Giezen M."/>
            <person name="Wahlund T.M."/>
            <person name="Williams B."/>
            <person name="Wilson W."/>
            <person name="Wolfe G."/>
            <person name="Wurch L.L."/>
        </authorList>
    </citation>
    <scope>NUCLEOTIDE SEQUENCE</scope>
</reference>
<dbReference type="PANTHER" id="PTHR43649">
    <property type="entry name" value="ARABINOSE-BINDING PROTEIN-RELATED"/>
    <property type="match status" value="1"/>
</dbReference>
<dbReference type="PaxDb" id="2903-EOD19492"/>
<dbReference type="Gene3D" id="3.40.190.10">
    <property type="entry name" value="Periplasmic binding protein-like II"/>
    <property type="match status" value="1"/>
</dbReference>
<organism evidence="2 3">
    <name type="scientific">Emiliania huxleyi (strain CCMP1516)</name>
    <dbReference type="NCBI Taxonomy" id="280463"/>
    <lineage>
        <taxon>Eukaryota</taxon>
        <taxon>Haptista</taxon>
        <taxon>Haptophyta</taxon>
        <taxon>Prymnesiophyceae</taxon>
        <taxon>Isochrysidales</taxon>
        <taxon>Noelaerhabdaceae</taxon>
        <taxon>Emiliania</taxon>
    </lineage>
</organism>
<keyword evidence="1" id="KW-0732">Signal</keyword>
<sequence>MKGQAPSLLLLLLAWRPARGAEQQCQLSDQRYAGVTVTVVALQEKGGVNLENLYVRAREFENFTGAVVDFVQRDVRPSGDNPSLAAEVFADAGKVETGCNGAGVYQGYVIKGNQVPDLVQCGGIANLSTQVEQSQTWSDLDWADVATAIRQGTSTYDSKVYSLPIDADYMATVVREDLAGNTTLDTWEQWVAFAESQNGTDMNGDGKPDHGACIALGPAGHFSVFGVLMAIAAPHLQLGGTPQGAFFNTDTLEPKLTAAAMSQIYPDAPSSFSFETALALYKRLVDVAVPGVSAKDAWDYFKNGSCSTWISLPGFVYKTQDTKFGTTNMLTRNVPNATMARVEAPGVPCPSRSTCPYASDTSSGLVS</sequence>
<dbReference type="GeneID" id="17264993"/>
<evidence type="ECO:0008006" key="4">
    <source>
        <dbReference type="Google" id="ProtNLM"/>
    </source>
</evidence>
<keyword evidence="3" id="KW-1185">Reference proteome</keyword>
<evidence type="ECO:0000313" key="3">
    <source>
        <dbReference type="Proteomes" id="UP000013827"/>
    </source>
</evidence>
<dbReference type="RefSeq" id="XP_005771921.1">
    <property type="nucleotide sequence ID" value="XM_005771864.1"/>
</dbReference>
<dbReference type="eggNOG" id="ENOG502SVA6">
    <property type="taxonomic scope" value="Eukaryota"/>
</dbReference>
<evidence type="ECO:0000256" key="1">
    <source>
        <dbReference type="SAM" id="SignalP"/>
    </source>
</evidence>
<dbReference type="HOGENOM" id="CLU_755656_0_0_1"/>
<protein>
    <recommendedName>
        <fullName evidence="4">PBP domain-containing protein</fullName>
    </recommendedName>
</protein>
<feature type="signal peptide" evidence="1">
    <location>
        <begin position="1"/>
        <end position="20"/>
    </location>
</feature>